<dbReference type="PANTHER" id="PTHR30055">
    <property type="entry name" value="HTH-TYPE TRANSCRIPTIONAL REGULATOR RUTR"/>
    <property type="match status" value="1"/>
</dbReference>
<accession>A0A1I5US65</accession>
<dbReference type="Pfam" id="PF17932">
    <property type="entry name" value="TetR_C_24"/>
    <property type="match status" value="1"/>
</dbReference>
<dbReference type="PRINTS" id="PR00455">
    <property type="entry name" value="HTHTETR"/>
</dbReference>
<dbReference type="Gene3D" id="1.10.10.60">
    <property type="entry name" value="Homeodomain-like"/>
    <property type="match status" value="1"/>
</dbReference>
<dbReference type="GO" id="GO:0003700">
    <property type="term" value="F:DNA-binding transcription factor activity"/>
    <property type="evidence" value="ECO:0007669"/>
    <property type="project" value="TreeGrafter"/>
</dbReference>
<dbReference type="InterPro" id="IPR041490">
    <property type="entry name" value="KstR2_TetR_C"/>
</dbReference>
<evidence type="ECO:0000256" key="4">
    <source>
        <dbReference type="ARBA" id="ARBA00023163"/>
    </source>
</evidence>
<dbReference type="AlphaFoldDB" id="A0A1I5US65"/>
<organism evidence="7 8">
    <name type="scientific">Pseudomonas borbori</name>
    <dbReference type="NCBI Taxonomy" id="289003"/>
    <lineage>
        <taxon>Bacteria</taxon>
        <taxon>Pseudomonadati</taxon>
        <taxon>Pseudomonadota</taxon>
        <taxon>Gammaproteobacteria</taxon>
        <taxon>Pseudomonadales</taxon>
        <taxon>Pseudomonadaceae</taxon>
        <taxon>Pseudomonas</taxon>
    </lineage>
</organism>
<dbReference type="InterPro" id="IPR050109">
    <property type="entry name" value="HTH-type_TetR-like_transc_reg"/>
</dbReference>
<keyword evidence="1" id="KW-0678">Repressor</keyword>
<evidence type="ECO:0000259" key="6">
    <source>
        <dbReference type="PROSITE" id="PS50977"/>
    </source>
</evidence>
<dbReference type="PROSITE" id="PS50977">
    <property type="entry name" value="HTH_TETR_2"/>
    <property type="match status" value="1"/>
</dbReference>
<proteinExistence type="predicted"/>
<sequence>MPATLPCSDPSRYQSTRNQALRLFAERGFSRVSMRELADYLGIRPGSIYNHIESKEALLFELIEELYDELLHGARQVCRQAVTPAERLHGLLDAHLRLHASMAAHFRLAEYDSHCLTSEQQAQIRELRARYEQQLVACVECFTGQPVGNSQRAALSGIVTLLNQLPAWVETPQLSAPARLDLLRDMVLSTLQSALRALPD</sequence>
<dbReference type="Gene3D" id="1.10.357.10">
    <property type="entry name" value="Tetracycline Repressor, domain 2"/>
    <property type="match status" value="1"/>
</dbReference>
<keyword evidence="2" id="KW-0805">Transcription regulation</keyword>
<dbReference type="InterPro" id="IPR009057">
    <property type="entry name" value="Homeodomain-like_sf"/>
</dbReference>
<dbReference type="GO" id="GO:0000976">
    <property type="term" value="F:transcription cis-regulatory region binding"/>
    <property type="evidence" value="ECO:0007669"/>
    <property type="project" value="TreeGrafter"/>
</dbReference>
<evidence type="ECO:0000256" key="2">
    <source>
        <dbReference type="ARBA" id="ARBA00023015"/>
    </source>
</evidence>
<dbReference type="RefSeq" id="WP_090503594.1">
    <property type="nucleotide sequence ID" value="NZ_FOWX01000027.1"/>
</dbReference>
<dbReference type="Proteomes" id="UP000198784">
    <property type="component" value="Unassembled WGS sequence"/>
</dbReference>
<dbReference type="OrthoDB" id="7028830at2"/>
<gene>
    <name evidence="7" type="ORF">SAMN05216190_12712</name>
</gene>
<keyword evidence="3 5" id="KW-0238">DNA-binding</keyword>
<dbReference type="SUPFAM" id="SSF46689">
    <property type="entry name" value="Homeodomain-like"/>
    <property type="match status" value="1"/>
</dbReference>
<evidence type="ECO:0000256" key="5">
    <source>
        <dbReference type="PROSITE-ProRule" id="PRU00335"/>
    </source>
</evidence>
<dbReference type="InterPro" id="IPR001647">
    <property type="entry name" value="HTH_TetR"/>
</dbReference>
<name>A0A1I5US65_9PSED</name>
<dbReference type="Pfam" id="PF00440">
    <property type="entry name" value="TetR_N"/>
    <property type="match status" value="1"/>
</dbReference>
<keyword evidence="4" id="KW-0804">Transcription</keyword>
<evidence type="ECO:0000256" key="1">
    <source>
        <dbReference type="ARBA" id="ARBA00022491"/>
    </source>
</evidence>
<feature type="domain" description="HTH tetR-type" evidence="6">
    <location>
        <begin position="10"/>
        <end position="70"/>
    </location>
</feature>
<protein>
    <submittedName>
        <fullName evidence="7">Transcriptional regulator, TetR family</fullName>
    </submittedName>
</protein>
<keyword evidence="8" id="KW-1185">Reference proteome</keyword>
<evidence type="ECO:0000256" key="3">
    <source>
        <dbReference type="ARBA" id="ARBA00023125"/>
    </source>
</evidence>
<reference evidence="8" key="1">
    <citation type="submission" date="2016-10" db="EMBL/GenBank/DDBJ databases">
        <authorList>
            <person name="Varghese N."/>
            <person name="Submissions S."/>
        </authorList>
    </citation>
    <scope>NUCLEOTIDE SEQUENCE [LARGE SCALE GENOMIC DNA]</scope>
    <source>
        <strain evidence="8">DSM 17834</strain>
    </source>
</reference>
<dbReference type="STRING" id="289003.SAMN05216190_12712"/>
<evidence type="ECO:0000313" key="8">
    <source>
        <dbReference type="Proteomes" id="UP000198784"/>
    </source>
</evidence>
<feature type="DNA-binding region" description="H-T-H motif" evidence="5">
    <location>
        <begin position="33"/>
        <end position="52"/>
    </location>
</feature>
<dbReference type="EMBL" id="FOWX01000027">
    <property type="protein sequence ID" value="SFP98144.1"/>
    <property type="molecule type" value="Genomic_DNA"/>
</dbReference>
<dbReference type="PANTHER" id="PTHR30055:SF175">
    <property type="entry name" value="HTH-TYPE TRANSCRIPTIONAL REPRESSOR KSTR2"/>
    <property type="match status" value="1"/>
</dbReference>
<evidence type="ECO:0000313" key="7">
    <source>
        <dbReference type="EMBL" id="SFP98144.1"/>
    </source>
</evidence>